<evidence type="ECO:0000259" key="9">
    <source>
        <dbReference type="PROSITE" id="PS51294"/>
    </source>
</evidence>
<feature type="region of interest" description="Disordered" evidence="7">
    <location>
        <begin position="403"/>
        <end position="449"/>
    </location>
</feature>
<dbReference type="PANTHER" id="PTHR45614:SF25">
    <property type="entry name" value="MYB PROTEIN"/>
    <property type="match status" value="1"/>
</dbReference>
<dbReference type="SMART" id="SM00717">
    <property type="entry name" value="SANT"/>
    <property type="match status" value="3"/>
</dbReference>
<feature type="region of interest" description="Disordered" evidence="7">
    <location>
        <begin position="344"/>
        <end position="371"/>
    </location>
</feature>
<dbReference type="InterPro" id="IPR017930">
    <property type="entry name" value="Myb_dom"/>
</dbReference>
<dbReference type="FunFam" id="1.10.10.60:FF:000016">
    <property type="entry name" value="Transcriptional activator Myb isoform A"/>
    <property type="match status" value="1"/>
</dbReference>
<reference evidence="10 11" key="1">
    <citation type="journal article" date="2023" name="Nat. Commun.">
        <title>Origin of minicircular mitochondrial genomes in red algae.</title>
        <authorList>
            <person name="Lee Y."/>
            <person name="Cho C.H."/>
            <person name="Lee Y.M."/>
            <person name="Park S.I."/>
            <person name="Yang J.H."/>
            <person name="West J.A."/>
            <person name="Bhattacharya D."/>
            <person name="Yoon H.S."/>
        </authorList>
    </citation>
    <scope>NUCLEOTIDE SEQUENCE [LARGE SCALE GENOMIC DNA]</scope>
    <source>
        <strain evidence="10 11">CCMP1338</strain>
        <tissue evidence="10">Whole cell</tissue>
    </source>
</reference>
<comment type="caution">
    <text evidence="10">The sequence shown here is derived from an EMBL/GenBank/DDBJ whole genome shotgun (WGS) entry which is preliminary data.</text>
</comment>
<feature type="region of interest" description="Disordered" evidence="7">
    <location>
        <begin position="84"/>
        <end position="126"/>
    </location>
</feature>
<feature type="compositionally biased region" description="Basic and acidic residues" evidence="7">
    <location>
        <begin position="46"/>
        <end position="57"/>
    </location>
</feature>
<dbReference type="FunFam" id="1.10.10.60:FF:000010">
    <property type="entry name" value="Transcriptional activator Myb isoform A"/>
    <property type="match status" value="1"/>
</dbReference>
<evidence type="ECO:0000256" key="6">
    <source>
        <dbReference type="ARBA" id="ARBA00023242"/>
    </source>
</evidence>
<dbReference type="Proteomes" id="UP001157974">
    <property type="component" value="Unassembled WGS sequence"/>
</dbReference>
<evidence type="ECO:0000256" key="2">
    <source>
        <dbReference type="ARBA" id="ARBA00022737"/>
    </source>
</evidence>
<feature type="domain" description="Myb-like" evidence="8">
    <location>
        <begin position="226"/>
        <end position="276"/>
    </location>
</feature>
<dbReference type="InterPro" id="IPR009057">
    <property type="entry name" value="Homeodomain-like_sf"/>
</dbReference>
<feature type="region of interest" description="Disordered" evidence="7">
    <location>
        <begin position="277"/>
        <end position="309"/>
    </location>
</feature>
<dbReference type="InterPro" id="IPR001005">
    <property type="entry name" value="SANT/Myb"/>
</dbReference>
<dbReference type="Pfam" id="PF00249">
    <property type="entry name" value="Myb_DNA-binding"/>
    <property type="match status" value="3"/>
</dbReference>
<feature type="domain" description="Myb-like" evidence="8">
    <location>
        <begin position="122"/>
        <end position="173"/>
    </location>
</feature>
<dbReference type="CDD" id="cd00167">
    <property type="entry name" value="SANT"/>
    <property type="match status" value="3"/>
</dbReference>
<accession>A0AAV8V1M8</accession>
<keyword evidence="2" id="KW-0677">Repeat</keyword>
<dbReference type="SUPFAM" id="SSF46689">
    <property type="entry name" value="Homeodomain-like"/>
    <property type="match status" value="2"/>
</dbReference>
<feature type="domain" description="HTH myb-type" evidence="9">
    <location>
        <begin position="231"/>
        <end position="280"/>
    </location>
</feature>
<dbReference type="GO" id="GO:0000978">
    <property type="term" value="F:RNA polymerase II cis-regulatory region sequence-specific DNA binding"/>
    <property type="evidence" value="ECO:0007669"/>
    <property type="project" value="TreeGrafter"/>
</dbReference>
<dbReference type="AlphaFoldDB" id="A0AAV8V1M8"/>
<dbReference type="GO" id="GO:0000981">
    <property type="term" value="F:DNA-binding transcription factor activity, RNA polymerase II-specific"/>
    <property type="evidence" value="ECO:0007669"/>
    <property type="project" value="TreeGrafter"/>
</dbReference>
<dbReference type="GO" id="GO:0005634">
    <property type="term" value="C:nucleus"/>
    <property type="evidence" value="ECO:0007669"/>
    <property type="project" value="UniProtKB-SubCell"/>
</dbReference>
<feature type="domain" description="HTH myb-type" evidence="9">
    <location>
        <begin position="122"/>
        <end position="173"/>
    </location>
</feature>
<evidence type="ECO:0000256" key="5">
    <source>
        <dbReference type="ARBA" id="ARBA00023163"/>
    </source>
</evidence>
<keyword evidence="6" id="KW-0539">Nucleus</keyword>
<gene>
    <name evidence="10" type="ORF">NDN08_005119</name>
</gene>
<keyword evidence="4" id="KW-0238">DNA-binding</keyword>
<protein>
    <submittedName>
        <fullName evidence="10">Uncharacterized protein</fullName>
    </submittedName>
</protein>
<dbReference type="EMBL" id="JAMWBK010000001">
    <property type="protein sequence ID" value="KAJ8908410.1"/>
    <property type="molecule type" value="Genomic_DNA"/>
</dbReference>
<feature type="region of interest" description="Disordered" evidence="7">
    <location>
        <begin position="482"/>
        <end position="501"/>
    </location>
</feature>
<evidence type="ECO:0000256" key="3">
    <source>
        <dbReference type="ARBA" id="ARBA00023015"/>
    </source>
</evidence>
<evidence type="ECO:0000256" key="4">
    <source>
        <dbReference type="ARBA" id="ARBA00023125"/>
    </source>
</evidence>
<sequence>MKPRILRSRTNRKRGSVDEAAIQNPKDGKTEHPLWVMKRQGAADKSMSKKVDERTVDDQTTDDEVDKEIEIEDVTLETIDADVDGSNCAKDTKRNSANSVVTLDKEPNQSPSTPTERQRGSNWSKRVSNWSDEEDRILTKCVAKFGAKNWKVIATHLPNRTDIQCLHRWNTVLNPQLVKGPWTKEEDDEIRFLVSQYETPRWSLIAKHLPGRIGKQCRERWLHHLSPEVTKSAWTAQEEETLREAHSRLGNRWAEIAKLLPGRSDNAVKNHWNSCMRRSSVRRKRKSGDPSDIENIEVETSSPVQGTPEMANKIYLSSEELRQQSPQEYQASAVLTAMSSCARAMQQSSPVPEEKRAGDSPPLTSPVGKSPFRFVTYEPNFHRKTPSILSRKQLTARIANADTTSKAQVADPSERQQKVPAIFNRGKTSRTERKPDAREQKSSMSFFTKASASAAANYSAAHRPAHATPTKQIVKRSITTDFDSNARSGLASDQVRQISTK</sequence>
<keyword evidence="3" id="KW-0805">Transcription regulation</keyword>
<dbReference type="PANTHER" id="PTHR45614">
    <property type="entry name" value="MYB PROTEIN-RELATED"/>
    <property type="match status" value="1"/>
</dbReference>
<dbReference type="InterPro" id="IPR050560">
    <property type="entry name" value="MYB_TF"/>
</dbReference>
<evidence type="ECO:0000256" key="1">
    <source>
        <dbReference type="ARBA" id="ARBA00004123"/>
    </source>
</evidence>
<evidence type="ECO:0000259" key="8">
    <source>
        <dbReference type="PROSITE" id="PS50090"/>
    </source>
</evidence>
<feature type="compositionally biased region" description="Polar residues" evidence="7">
    <location>
        <begin position="108"/>
        <end position="126"/>
    </location>
</feature>
<evidence type="ECO:0000313" key="11">
    <source>
        <dbReference type="Proteomes" id="UP001157974"/>
    </source>
</evidence>
<comment type="subcellular location">
    <subcellularLocation>
        <location evidence="1">Nucleus</location>
    </subcellularLocation>
</comment>
<dbReference type="Gene3D" id="1.10.10.60">
    <property type="entry name" value="Homeodomain-like"/>
    <property type="match status" value="3"/>
</dbReference>
<feature type="compositionally biased region" description="Basic residues" evidence="7">
    <location>
        <begin position="1"/>
        <end position="14"/>
    </location>
</feature>
<feature type="compositionally biased region" description="Basic and acidic residues" evidence="7">
    <location>
        <begin position="429"/>
        <end position="441"/>
    </location>
</feature>
<name>A0AAV8V1M8_9RHOD</name>
<organism evidence="10 11">
    <name type="scientific">Rhodosorus marinus</name>
    <dbReference type="NCBI Taxonomy" id="101924"/>
    <lineage>
        <taxon>Eukaryota</taxon>
        <taxon>Rhodophyta</taxon>
        <taxon>Stylonematophyceae</taxon>
        <taxon>Stylonematales</taxon>
        <taxon>Stylonemataceae</taxon>
        <taxon>Rhodosorus</taxon>
    </lineage>
</organism>
<keyword evidence="5" id="KW-0804">Transcription</keyword>
<keyword evidence="11" id="KW-1185">Reference proteome</keyword>
<feature type="domain" description="HTH myb-type" evidence="9">
    <location>
        <begin position="174"/>
        <end position="229"/>
    </location>
</feature>
<feature type="domain" description="Myb-like" evidence="8">
    <location>
        <begin position="174"/>
        <end position="225"/>
    </location>
</feature>
<proteinExistence type="predicted"/>
<dbReference type="PROSITE" id="PS50090">
    <property type="entry name" value="MYB_LIKE"/>
    <property type="match status" value="3"/>
</dbReference>
<feature type="region of interest" description="Disordered" evidence="7">
    <location>
        <begin position="1"/>
        <end position="63"/>
    </location>
</feature>
<evidence type="ECO:0000256" key="7">
    <source>
        <dbReference type="SAM" id="MobiDB-lite"/>
    </source>
</evidence>
<evidence type="ECO:0000313" key="10">
    <source>
        <dbReference type="EMBL" id="KAJ8908410.1"/>
    </source>
</evidence>
<dbReference type="PROSITE" id="PS51294">
    <property type="entry name" value="HTH_MYB"/>
    <property type="match status" value="3"/>
</dbReference>